<organism evidence="1 2">
    <name type="scientific">Tritonibacter litoralis</name>
    <dbReference type="NCBI Taxonomy" id="2662264"/>
    <lineage>
        <taxon>Bacteria</taxon>
        <taxon>Pseudomonadati</taxon>
        <taxon>Pseudomonadota</taxon>
        <taxon>Alphaproteobacteria</taxon>
        <taxon>Rhodobacterales</taxon>
        <taxon>Paracoccaceae</taxon>
        <taxon>Tritonibacter</taxon>
    </lineage>
</organism>
<gene>
    <name evidence="1" type="ORF">GFB49_00655</name>
</gene>
<reference evidence="1 2" key="1">
    <citation type="submission" date="2019-10" db="EMBL/GenBank/DDBJ databases">
        <title>Epibacterium sp. nov., isolated from seawater.</title>
        <authorList>
            <person name="Zhang X."/>
            <person name="Li N."/>
        </authorList>
    </citation>
    <scope>NUCLEOTIDE SEQUENCE [LARGE SCALE GENOMIC DNA]</scope>
    <source>
        <strain evidence="1 2">SM1979</strain>
    </source>
</reference>
<comment type="caution">
    <text evidence="1">The sequence shown here is derived from an EMBL/GenBank/DDBJ whole genome shotgun (WGS) entry which is preliminary data.</text>
</comment>
<accession>A0A843YBB3</accession>
<name>A0A843YBB3_9RHOB</name>
<dbReference type="AlphaFoldDB" id="A0A843YBB3"/>
<proteinExistence type="predicted"/>
<evidence type="ECO:0000313" key="1">
    <source>
        <dbReference type="EMBL" id="MQQ06955.1"/>
    </source>
</evidence>
<sequence length="219" mass="22563">MPQEDITALELSAEALERSLGGAAQMAASFDGELTRVRAALAATGEDAKTLERGLSRGLRRAFDGLAFDGKNLSEALETAARSVIRTTYNAALRPVTNQASSLLTDGLAGLVGNILPFADGAPFSQGRVTPFARGGVVSSPTHFPMRGGLGLMGEAGPEAILPLARGADGSLGVRSAGGSAGPTIVMNIQTPDAQSFQRSQGQIAAQMSRALSRGNRNR</sequence>
<evidence type="ECO:0000313" key="2">
    <source>
        <dbReference type="Proteomes" id="UP000444174"/>
    </source>
</evidence>
<dbReference type="Proteomes" id="UP000444174">
    <property type="component" value="Unassembled WGS sequence"/>
</dbReference>
<dbReference type="RefSeq" id="WP_153213879.1">
    <property type="nucleotide sequence ID" value="NZ_WIBF01000001.1"/>
</dbReference>
<dbReference type="EMBL" id="WIBF01000001">
    <property type="protein sequence ID" value="MQQ06955.1"/>
    <property type="molecule type" value="Genomic_DNA"/>
</dbReference>
<keyword evidence="2" id="KW-1185">Reference proteome</keyword>
<protein>
    <submittedName>
        <fullName evidence="1">Phage tail tape measure protein</fullName>
    </submittedName>
</protein>